<gene>
    <name evidence="1" type="ORF">BJ138DRAFT_52158</name>
</gene>
<evidence type="ECO:0000313" key="2">
    <source>
        <dbReference type="Proteomes" id="UP000790377"/>
    </source>
</evidence>
<comment type="caution">
    <text evidence="1">The sequence shown here is derived from an EMBL/GenBank/DDBJ whole genome shotgun (WGS) entry which is preliminary data.</text>
</comment>
<dbReference type="EMBL" id="MU267697">
    <property type="protein sequence ID" value="KAH7910882.1"/>
    <property type="molecule type" value="Genomic_DNA"/>
</dbReference>
<accession>A0ACB8ACQ8</accession>
<evidence type="ECO:0000313" key="1">
    <source>
        <dbReference type="EMBL" id="KAH7910882.1"/>
    </source>
</evidence>
<organism evidence="1 2">
    <name type="scientific">Hygrophoropsis aurantiaca</name>
    <dbReference type="NCBI Taxonomy" id="72124"/>
    <lineage>
        <taxon>Eukaryota</taxon>
        <taxon>Fungi</taxon>
        <taxon>Dikarya</taxon>
        <taxon>Basidiomycota</taxon>
        <taxon>Agaricomycotina</taxon>
        <taxon>Agaricomycetes</taxon>
        <taxon>Agaricomycetidae</taxon>
        <taxon>Boletales</taxon>
        <taxon>Coniophorineae</taxon>
        <taxon>Hygrophoropsidaceae</taxon>
        <taxon>Hygrophoropsis</taxon>
    </lineage>
</organism>
<dbReference type="Proteomes" id="UP000790377">
    <property type="component" value="Unassembled WGS sequence"/>
</dbReference>
<name>A0ACB8ACQ8_9AGAM</name>
<proteinExistence type="predicted"/>
<protein>
    <submittedName>
        <fullName evidence="1">Uncharacterized protein</fullName>
    </submittedName>
</protein>
<reference evidence="1" key="1">
    <citation type="journal article" date="2021" name="New Phytol.">
        <title>Evolutionary innovations through gain and loss of genes in the ectomycorrhizal Boletales.</title>
        <authorList>
            <person name="Wu G."/>
            <person name="Miyauchi S."/>
            <person name="Morin E."/>
            <person name="Kuo A."/>
            <person name="Drula E."/>
            <person name="Varga T."/>
            <person name="Kohler A."/>
            <person name="Feng B."/>
            <person name="Cao Y."/>
            <person name="Lipzen A."/>
            <person name="Daum C."/>
            <person name="Hundley H."/>
            <person name="Pangilinan J."/>
            <person name="Johnson J."/>
            <person name="Barry K."/>
            <person name="LaButti K."/>
            <person name="Ng V."/>
            <person name="Ahrendt S."/>
            <person name="Min B."/>
            <person name="Choi I.G."/>
            <person name="Park H."/>
            <person name="Plett J.M."/>
            <person name="Magnuson J."/>
            <person name="Spatafora J.W."/>
            <person name="Nagy L.G."/>
            <person name="Henrissat B."/>
            <person name="Grigoriev I.V."/>
            <person name="Yang Z.L."/>
            <person name="Xu J."/>
            <person name="Martin F.M."/>
        </authorList>
    </citation>
    <scope>NUCLEOTIDE SEQUENCE</scope>
    <source>
        <strain evidence="1">ATCC 28755</strain>
    </source>
</reference>
<keyword evidence="2" id="KW-1185">Reference proteome</keyword>
<sequence>MVLSTNFLLYRDTTGRRSLHFIEELSNRGVDMDKAKISKAEVVLWGFEKIAQAKQVKRKVVKRSKDKIEAITATTDADAGGESILTTWKREILEGRRKERVPSDRRTSVQSESAEASSQPEHARNISTEERGSLMRS</sequence>